<protein>
    <submittedName>
        <fullName evidence="9">Phosphonate ABC transporter, permease protein PhnE</fullName>
    </submittedName>
</protein>
<evidence type="ECO:0000313" key="9">
    <source>
        <dbReference type="EMBL" id="MFD2692430.1"/>
    </source>
</evidence>
<comment type="caution">
    <text evidence="9">The sequence shown here is derived from an EMBL/GenBank/DDBJ whole genome shotgun (WGS) entry which is preliminary data.</text>
</comment>
<evidence type="ECO:0000256" key="7">
    <source>
        <dbReference type="RuleBase" id="RU363032"/>
    </source>
</evidence>
<evidence type="ECO:0000256" key="5">
    <source>
        <dbReference type="ARBA" id="ARBA00022989"/>
    </source>
</evidence>
<keyword evidence="6 7" id="KW-0472">Membrane</keyword>
<feature type="transmembrane region" description="Helical" evidence="7">
    <location>
        <begin position="126"/>
        <end position="149"/>
    </location>
</feature>
<sequence length="266" mass="29089">MTKSLLQQMPPRFKKPSLWTWLLSIFFLAFFLQGLLVSEISLERMIAGIGNMGRFLSSSFPPNLSRLPIILRAMIETFQMAIVGTVIGVLLSLPVALLISKNTTPHPLISSVLRSIVTLMRTIPDLVWALIFIISVGLGPLAGIFTIVIDTIAFCARFFSERIEEVDRGSLDAMSSTGAGKFGVYASMVIPVCFPSFVATSLFSVEKAVRSAVILGLVGAGGIGIELSTAMSLMKYDEAFTIILIIFMVVVVVEYTSGRIRKRFLL</sequence>
<dbReference type="InterPro" id="IPR035906">
    <property type="entry name" value="MetI-like_sf"/>
</dbReference>
<feature type="domain" description="ABC transmembrane type-1" evidence="8">
    <location>
        <begin position="74"/>
        <end position="257"/>
    </location>
</feature>
<dbReference type="SUPFAM" id="SSF161098">
    <property type="entry name" value="MetI-like"/>
    <property type="match status" value="1"/>
</dbReference>
<evidence type="ECO:0000256" key="3">
    <source>
        <dbReference type="ARBA" id="ARBA00022475"/>
    </source>
</evidence>
<reference evidence="10" key="1">
    <citation type="journal article" date="2019" name="Int. J. Syst. Evol. Microbiol.">
        <title>The Global Catalogue of Microorganisms (GCM) 10K type strain sequencing project: providing services to taxonomists for standard genome sequencing and annotation.</title>
        <authorList>
            <consortium name="The Broad Institute Genomics Platform"/>
            <consortium name="The Broad Institute Genome Sequencing Center for Infectious Disease"/>
            <person name="Wu L."/>
            <person name="Ma J."/>
        </authorList>
    </citation>
    <scope>NUCLEOTIDE SEQUENCE [LARGE SCALE GENOMIC DNA]</scope>
    <source>
        <strain evidence="10">TISTR 2466</strain>
    </source>
</reference>
<feature type="transmembrane region" description="Helical" evidence="7">
    <location>
        <begin position="239"/>
        <end position="257"/>
    </location>
</feature>
<dbReference type="Gene3D" id="1.10.3720.10">
    <property type="entry name" value="MetI-like"/>
    <property type="match status" value="1"/>
</dbReference>
<feature type="transmembrane region" description="Helical" evidence="7">
    <location>
        <begin position="78"/>
        <end position="99"/>
    </location>
</feature>
<gene>
    <name evidence="9" type="primary">phnE</name>
    <name evidence="9" type="ORF">ACFSUE_02060</name>
</gene>
<dbReference type="InterPro" id="IPR000515">
    <property type="entry name" value="MetI-like"/>
</dbReference>
<evidence type="ECO:0000256" key="1">
    <source>
        <dbReference type="ARBA" id="ARBA00004651"/>
    </source>
</evidence>
<dbReference type="PROSITE" id="PS50928">
    <property type="entry name" value="ABC_TM1"/>
    <property type="match status" value="1"/>
</dbReference>
<comment type="subcellular location">
    <subcellularLocation>
        <location evidence="1 7">Cell membrane</location>
        <topology evidence="1 7">Multi-pass membrane protein</topology>
    </subcellularLocation>
</comment>
<evidence type="ECO:0000313" key="10">
    <source>
        <dbReference type="Proteomes" id="UP001597399"/>
    </source>
</evidence>
<dbReference type="NCBIfam" id="TIGR01097">
    <property type="entry name" value="PhnE"/>
    <property type="match status" value="1"/>
</dbReference>
<evidence type="ECO:0000259" key="8">
    <source>
        <dbReference type="PROSITE" id="PS50928"/>
    </source>
</evidence>
<keyword evidence="10" id="KW-1185">Reference proteome</keyword>
<evidence type="ECO:0000256" key="4">
    <source>
        <dbReference type="ARBA" id="ARBA00022692"/>
    </source>
</evidence>
<dbReference type="InterPro" id="IPR005769">
    <property type="entry name" value="PhnE/PtxC"/>
</dbReference>
<accession>A0ABW5RYY9</accession>
<keyword evidence="5 7" id="KW-1133">Transmembrane helix</keyword>
<comment type="similarity">
    <text evidence="7">Belongs to the binding-protein-dependent transport system permease family.</text>
</comment>
<keyword evidence="4 7" id="KW-0812">Transmembrane</keyword>
<feature type="transmembrane region" description="Helical" evidence="7">
    <location>
        <begin position="21"/>
        <end position="42"/>
    </location>
</feature>
<feature type="transmembrane region" description="Helical" evidence="7">
    <location>
        <begin position="182"/>
        <end position="205"/>
    </location>
</feature>
<dbReference type="Proteomes" id="UP001597399">
    <property type="component" value="Unassembled WGS sequence"/>
</dbReference>
<dbReference type="RefSeq" id="WP_253059492.1">
    <property type="nucleotide sequence ID" value="NZ_JAMXWM010000004.1"/>
</dbReference>
<organism evidence="9 10">
    <name type="scientific">Sporolactobacillus shoreicorticis</name>
    <dbReference type="NCBI Taxonomy" id="1923877"/>
    <lineage>
        <taxon>Bacteria</taxon>
        <taxon>Bacillati</taxon>
        <taxon>Bacillota</taxon>
        <taxon>Bacilli</taxon>
        <taxon>Bacillales</taxon>
        <taxon>Sporolactobacillaceae</taxon>
        <taxon>Sporolactobacillus</taxon>
    </lineage>
</organism>
<dbReference type="EMBL" id="JBHUMQ010000003">
    <property type="protein sequence ID" value="MFD2692430.1"/>
    <property type="molecule type" value="Genomic_DNA"/>
</dbReference>
<dbReference type="CDD" id="cd06261">
    <property type="entry name" value="TM_PBP2"/>
    <property type="match status" value="1"/>
</dbReference>
<dbReference type="PANTHER" id="PTHR30043">
    <property type="entry name" value="PHOSPHONATES TRANSPORT SYSTEM PERMEASE PROTEIN"/>
    <property type="match status" value="1"/>
</dbReference>
<dbReference type="Pfam" id="PF00528">
    <property type="entry name" value="BPD_transp_1"/>
    <property type="match status" value="1"/>
</dbReference>
<keyword evidence="3" id="KW-1003">Cell membrane</keyword>
<evidence type="ECO:0000256" key="2">
    <source>
        <dbReference type="ARBA" id="ARBA00022448"/>
    </source>
</evidence>
<dbReference type="PANTHER" id="PTHR30043:SF1">
    <property type="entry name" value="ABC TRANSPORT SYSTEM PERMEASE PROTEIN P69"/>
    <property type="match status" value="1"/>
</dbReference>
<feature type="transmembrane region" description="Helical" evidence="7">
    <location>
        <begin position="212"/>
        <end position="233"/>
    </location>
</feature>
<keyword evidence="2 7" id="KW-0813">Transport</keyword>
<name>A0ABW5RYY9_9BACL</name>
<evidence type="ECO:0000256" key="6">
    <source>
        <dbReference type="ARBA" id="ARBA00023136"/>
    </source>
</evidence>
<proteinExistence type="inferred from homology"/>